<dbReference type="PROSITE" id="PS51996">
    <property type="entry name" value="TR_MART"/>
    <property type="match status" value="1"/>
</dbReference>
<protein>
    <recommendedName>
        <fullName evidence="6">NAD(P)(+)--arginine ADP-ribosyltransferase</fullName>
        <ecNumber evidence="6">2.4.2.31</ecNumber>
    </recommendedName>
    <alternativeName>
        <fullName evidence="6">Mono(ADP-ribosyl)transferase</fullName>
    </alternativeName>
</protein>
<dbReference type="InterPro" id="IPR000768">
    <property type="entry name" value="ART"/>
</dbReference>
<dbReference type="PROSITE" id="PS50918">
    <property type="entry name" value="WWE"/>
    <property type="match status" value="1"/>
</dbReference>
<dbReference type="Gene3D" id="3.30.720.50">
    <property type="match status" value="1"/>
</dbReference>
<dbReference type="InterPro" id="IPR037197">
    <property type="entry name" value="WWE_dom_sf"/>
</dbReference>
<dbReference type="SUPFAM" id="SSF117839">
    <property type="entry name" value="WWE domain"/>
    <property type="match status" value="1"/>
</dbReference>
<dbReference type="Pfam" id="PF01129">
    <property type="entry name" value="ART"/>
    <property type="match status" value="1"/>
</dbReference>
<keyword evidence="6" id="KW-0521">NADP</keyword>
<evidence type="ECO:0000259" key="7">
    <source>
        <dbReference type="PROSITE" id="PS50918"/>
    </source>
</evidence>
<keyword evidence="4" id="KW-0548">Nucleotidyltransferase</keyword>
<keyword evidence="3 6" id="KW-0808">Transferase</keyword>
<organism evidence="8 10">
    <name type="scientific">Adineta steineri</name>
    <dbReference type="NCBI Taxonomy" id="433720"/>
    <lineage>
        <taxon>Eukaryota</taxon>
        <taxon>Metazoa</taxon>
        <taxon>Spiralia</taxon>
        <taxon>Gnathifera</taxon>
        <taxon>Rotifera</taxon>
        <taxon>Eurotatoria</taxon>
        <taxon>Bdelloidea</taxon>
        <taxon>Adinetida</taxon>
        <taxon>Adinetidae</taxon>
        <taxon>Adineta</taxon>
    </lineage>
</organism>
<sequence length="337" mass="39166">MMAEATVMQFPARIEWFWKTRDEPTKWHRYSDVENILIEEAFQAKQDQVILDAVQINFVHQMQISNDNGNNPQSVPVKREVKTTRDKILREDRFILNPIHPDMPFCHASTDSIFLVATKQQLSNMSFKNIVETAAEGIAQEGKKLGRQREAQWMTNELLKVKNGSVEEIWRCCARLYSMESFLYKKLNEAMRLVDDKQQRHIWQQQISALGLFAVILDMNTIQFERTAGSFMGTIYRGANLSKDQIAKFKEVATSNNPHRSFQAFTSCSRNRTKAESLGNTLFSITPPVCKRANSNDISPYSDYDEEEQLLSPAYRFRIRNVEFNVKKKKHYIYLDG</sequence>
<comment type="similarity">
    <text evidence="1 6">Belongs to the Arg-specific ADP-ribosyltransferase family.</text>
</comment>
<dbReference type="Pfam" id="PF02825">
    <property type="entry name" value="WWE"/>
    <property type="match status" value="1"/>
</dbReference>
<dbReference type="Proteomes" id="UP000663845">
    <property type="component" value="Unassembled WGS sequence"/>
</dbReference>
<dbReference type="EMBL" id="CAJOAZ010002390">
    <property type="protein sequence ID" value="CAF3924395.1"/>
    <property type="molecule type" value="Genomic_DNA"/>
</dbReference>
<evidence type="ECO:0000256" key="3">
    <source>
        <dbReference type="ARBA" id="ARBA00022679"/>
    </source>
</evidence>
<evidence type="ECO:0000256" key="1">
    <source>
        <dbReference type="ARBA" id="ARBA00009558"/>
    </source>
</evidence>
<evidence type="ECO:0000256" key="5">
    <source>
        <dbReference type="ARBA" id="ARBA00047597"/>
    </source>
</evidence>
<evidence type="ECO:0000313" key="8">
    <source>
        <dbReference type="EMBL" id="CAF0814316.1"/>
    </source>
</evidence>
<dbReference type="SUPFAM" id="SSF56399">
    <property type="entry name" value="ADP-ribosylation"/>
    <property type="match status" value="1"/>
</dbReference>
<comment type="caution">
    <text evidence="8">The sequence shown here is derived from an EMBL/GenBank/DDBJ whole genome shotgun (WGS) entry which is preliminary data.</text>
</comment>
<feature type="domain" description="WWE" evidence="7">
    <location>
        <begin position="1"/>
        <end position="83"/>
    </location>
</feature>
<dbReference type="Gene3D" id="3.90.176.10">
    <property type="entry name" value="Toxin ADP-ribosyltransferase, Chain A, domain 1"/>
    <property type="match status" value="1"/>
</dbReference>
<gene>
    <name evidence="8" type="ORF">JYZ213_LOCUS5951</name>
    <name evidence="9" type="ORF">OXD698_LOCUS25205</name>
</gene>
<keyword evidence="2 6" id="KW-0328">Glycosyltransferase</keyword>
<dbReference type="Proteomes" id="UP000663844">
    <property type="component" value="Unassembled WGS sequence"/>
</dbReference>
<dbReference type="EC" id="2.4.2.31" evidence="6"/>
<evidence type="ECO:0000313" key="9">
    <source>
        <dbReference type="EMBL" id="CAF3924395.1"/>
    </source>
</evidence>
<evidence type="ECO:0000256" key="6">
    <source>
        <dbReference type="RuleBase" id="RU361228"/>
    </source>
</evidence>
<reference evidence="8" key="1">
    <citation type="submission" date="2021-02" db="EMBL/GenBank/DDBJ databases">
        <authorList>
            <person name="Nowell W R."/>
        </authorList>
    </citation>
    <scope>NUCLEOTIDE SEQUENCE</scope>
</reference>
<dbReference type="EMBL" id="CAJNOG010000036">
    <property type="protein sequence ID" value="CAF0814316.1"/>
    <property type="molecule type" value="Genomic_DNA"/>
</dbReference>
<keyword evidence="6" id="KW-0520">NAD</keyword>
<evidence type="ECO:0000256" key="2">
    <source>
        <dbReference type="ARBA" id="ARBA00022676"/>
    </source>
</evidence>
<comment type="catalytic activity">
    <reaction evidence="5 6">
        <text>L-arginyl-[protein] + NAD(+) = N(omega)-(ADP-D-ribosyl)-L-arginyl-[protein] + nicotinamide + H(+)</text>
        <dbReference type="Rhea" id="RHEA:19149"/>
        <dbReference type="Rhea" id="RHEA-COMP:10532"/>
        <dbReference type="Rhea" id="RHEA-COMP:15087"/>
        <dbReference type="ChEBI" id="CHEBI:15378"/>
        <dbReference type="ChEBI" id="CHEBI:17154"/>
        <dbReference type="ChEBI" id="CHEBI:29965"/>
        <dbReference type="ChEBI" id="CHEBI:57540"/>
        <dbReference type="ChEBI" id="CHEBI:142554"/>
        <dbReference type="EC" id="2.4.2.31"/>
    </reaction>
</comment>
<proteinExistence type="inferred from homology"/>
<dbReference type="GO" id="GO:0106274">
    <property type="term" value="F:NAD+-protein-arginine ADP-ribosyltransferase activity"/>
    <property type="evidence" value="ECO:0007669"/>
    <property type="project" value="UniProtKB-EC"/>
</dbReference>
<dbReference type="GO" id="GO:0016779">
    <property type="term" value="F:nucleotidyltransferase activity"/>
    <property type="evidence" value="ECO:0007669"/>
    <property type="project" value="UniProtKB-KW"/>
</dbReference>
<accession>A0A813TNP4</accession>
<name>A0A813TNP4_9BILA</name>
<evidence type="ECO:0000256" key="4">
    <source>
        <dbReference type="ARBA" id="ARBA00022695"/>
    </source>
</evidence>
<dbReference type="InterPro" id="IPR004170">
    <property type="entry name" value="WWE_dom"/>
</dbReference>
<evidence type="ECO:0000313" key="10">
    <source>
        <dbReference type="Proteomes" id="UP000663845"/>
    </source>
</evidence>
<dbReference type="AlphaFoldDB" id="A0A813TNP4"/>